<evidence type="ECO:0000256" key="3">
    <source>
        <dbReference type="ARBA" id="ARBA00022723"/>
    </source>
</evidence>
<name>W4LCG2_ENTF1</name>
<dbReference type="PATRIC" id="fig|1429438.4.peg.5688"/>
<dbReference type="NCBIfam" id="TIGR01323">
    <property type="entry name" value="nitrile_alph"/>
    <property type="match status" value="1"/>
</dbReference>
<dbReference type="HOGENOM" id="CLU_092054_0_0_7"/>
<reference evidence="8 9" key="1">
    <citation type="journal article" date="2014" name="Nature">
        <title>An environmental bacterial taxon with a large and distinct metabolic repertoire.</title>
        <authorList>
            <person name="Wilson M.C."/>
            <person name="Mori T."/>
            <person name="Ruckert C."/>
            <person name="Uria A.R."/>
            <person name="Helf M.J."/>
            <person name="Takada K."/>
            <person name="Gernert C."/>
            <person name="Steffens U.A."/>
            <person name="Heycke N."/>
            <person name="Schmitt S."/>
            <person name="Rinke C."/>
            <person name="Helfrich E.J."/>
            <person name="Brachmann A.O."/>
            <person name="Gurgui C."/>
            <person name="Wakimoto T."/>
            <person name="Kracht M."/>
            <person name="Crusemann M."/>
            <person name="Hentschel U."/>
            <person name="Abe I."/>
            <person name="Matsunaga S."/>
            <person name="Kalinowski J."/>
            <person name="Takeyama H."/>
            <person name="Piel J."/>
        </authorList>
    </citation>
    <scope>NUCLEOTIDE SEQUENCE [LARGE SCALE GENOMIC DNA]</scope>
    <source>
        <strain evidence="9">TSY1</strain>
    </source>
</reference>
<feature type="domain" description="Nitrile hydratase alpha/Thiocyanate hydrolase gamma" evidence="7">
    <location>
        <begin position="25"/>
        <end position="205"/>
    </location>
</feature>
<evidence type="ECO:0000256" key="4">
    <source>
        <dbReference type="ARBA" id="ARBA00023239"/>
    </source>
</evidence>
<evidence type="ECO:0000256" key="1">
    <source>
        <dbReference type="ARBA" id="ARBA00009363"/>
    </source>
</evidence>
<dbReference type="Pfam" id="PF02979">
    <property type="entry name" value="NHase_alpha"/>
    <property type="match status" value="1"/>
</dbReference>
<proteinExistence type="inferred from homology"/>
<comment type="similarity">
    <text evidence="1">Belongs to the nitrile hydratase subunit alpha family.</text>
</comment>
<keyword evidence="3 6" id="KW-0479">Metal-binding</keyword>
<dbReference type="Gene3D" id="3.90.330.10">
    <property type="entry name" value="Nitrile hydratase alpha /Thiocyanate hydrolase gamma"/>
    <property type="match status" value="1"/>
</dbReference>
<dbReference type="GO" id="GO:0046914">
    <property type="term" value="F:transition metal ion binding"/>
    <property type="evidence" value="ECO:0007669"/>
    <property type="project" value="InterPro"/>
</dbReference>
<dbReference type="InterPro" id="IPR023900">
    <property type="entry name" value="CN_Hdrtase_asu/SCN_Hdrlase_gsu"/>
</dbReference>
<sequence length="213" mass="23716">MHDDHHGHDHDAHAPIEHAHEMGEHEKRIRAIQALLIEKGIVTGDELRRQEEIMDTISPALGARVVARAWVDAGFKARLLADAKTALPELGIEPDPMTTLVAIENRDKLHNVVVCTLCSCYPRTLLGLPPAWYKSLEYRSRVVSEPRQVLHEFGLELDPEVEVRVYDSTADIRYIVIPERPAGTEEMTEAELAELVTRDSMIGVAKASAPVAP</sequence>
<feature type="binding site" evidence="6">
    <location>
        <position position="115"/>
    </location>
    <ligand>
        <name>Fe(3+)</name>
        <dbReference type="ChEBI" id="CHEBI:29034"/>
    </ligand>
</feature>
<dbReference type="Proteomes" id="UP000019141">
    <property type="component" value="Unassembled WGS sequence"/>
</dbReference>
<evidence type="ECO:0000256" key="5">
    <source>
        <dbReference type="ARBA" id="ARBA00044877"/>
    </source>
</evidence>
<feature type="binding site" evidence="6">
    <location>
        <position position="118"/>
    </location>
    <ligand>
        <name>Fe(3+)</name>
        <dbReference type="ChEBI" id="CHEBI:29034"/>
    </ligand>
</feature>
<dbReference type="GO" id="GO:0018822">
    <property type="term" value="F:nitrile hydratase activity"/>
    <property type="evidence" value="ECO:0007669"/>
    <property type="project" value="UniProtKB-EC"/>
</dbReference>
<gene>
    <name evidence="8" type="ORF">ETSY1_29860</name>
</gene>
<protein>
    <recommendedName>
        <fullName evidence="2">nitrile hydratase</fullName>
        <ecNumber evidence="2">4.2.1.84</ecNumber>
    </recommendedName>
</protein>
<dbReference type="AlphaFoldDB" id="W4LCG2"/>
<feature type="binding site" evidence="6">
    <location>
        <position position="119"/>
    </location>
    <ligand>
        <name>Fe(3+)</name>
        <dbReference type="ChEBI" id="CHEBI:29034"/>
    </ligand>
</feature>
<dbReference type="EC" id="4.2.1.84" evidence="2"/>
<evidence type="ECO:0000256" key="2">
    <source>
        <dbReference type="ARBA" id="ARBA00013079"/>
    </source>
</evidence>
<dbReference type="EMBL" id="AZHW01000894">
    <property type="protein sequence ID" value="ETW95619.1"/>
    <property type="molecule type" value="Genomic_DNA"/>
</dbReference>
<dbReference type="InterPro" id="IPR004232">
    <property type="entry name" value="CN_Hdrtase_a/SCN_Hdrlase_g"/>
</dbReference>
<keyword evidence="4" id="KW-0456">Lyase</keyword>
<accession>W4LCG2</accession>
<organism evidence="8 9">
    <name type="scientific">Entotheonella factor</name>
    <dbReference type="NCBI Taxonomy" id="1429438"/>
    <lineage>
        <taxon>Bacteria</taxon>
        <taxon>Pseudomonadati</taxon>
        <taxon>Nitrospinota/Tectimicrobiota group</taxon>
        <taxon>Candidatus Tectimicrobiota</taxon>
        <taxon>Candidatus Entotheonellia</taxon>
        <taxon>Candidatus Entotheonellales</taxon>
        <taxon>Candidatus Entotheonellaceae</taxon>
        <taxon>Candidatus Entotheonella</taxon>
    </lineage>
</organism>
<evidence type="ECO:0000256" key="6">
    <source>
        <dbReference type="PIRSR" id="PIRSR001426-1"/>
    </source>
</evidence>
<evidence type="ECO:0000313" key="9">
    <source>
        <dbReference type="Proteomes" id="UP000019141"/>
    </source>
</evidence>
<keyword evidence="9" id="KW-1185">Reference proteome</keyword>
<dbReference type="SUPFAM" id="SSF56209">
    <property type="entry name" value="Nitrile hydratase alpha chain"/>
    <property type="match status" value="1"/>
</dbReference>
<keyword evidence="6" id="KW-0408">Iron</keyword>
<dbReference type="InterPro" id="IPR018141">
    <property type="entry name" value="Nitrile_hydratase_asu"/>
</dbReference>
<feature type="binding site" evidence="6">
    <location>
        <position position="120"/>
    </location>
    <ligand>
        <name>Fe(3+)</name>
        <dbReference type="ChEBI" id="CHEBI:29034"/>
    </ligand>
</feature>
<comment type="catalytic activity">
    <reaction evidence="5">
        <text>an aliphatic primary amide = an aliphatic nitrile + H2O</text>
        <dbReference type="Rhea" id="RHEA:12673"/>
        <dbReference type="ChEBI" id="CHEBI:15377"/>
        <dbReference type="ChEBI" id="CHEBI:65285"/>
        <dbReference type="ChEBI" id="CHEBI:80291"/>
        <dbReference type="EC" id="4.2.1.84"/>
    </reaction>
</comment>
<comment type="caution">
    <text evidence="8">The sequence shown here is derived from an EMBL/GenBank/DDBJ whole genome shotgun (WGS) entry which is preliminary data.</text>
</comment>
<evidence type="ECO:0000313" key="8">
    <source>
        <dbReference type="EMBL" id="ETW95619.1"/>
    </source>
</evidence>
<evidence type="ECO:0000259" key="7">
    <source>
        <dbReference type="Pfam" id="PF02979"/>
    </source>
</evidence>
<dbReference type="PIRSF" id="PIRSF001426">
    <property type="entry name" value="NHase_alpha"/>
    <property type="match status" value="1"/>
</dbReference>
<dbReference type="InterPro" id="IPR036648">
    <property type="entry name" value="CN_Hdrase_a/SCN_Hdrase_g_sf"/>
</dbReference>